<dbReference type="PROSITE" id="PS51757">
    <property type="entry name" value="TH1"/>
    <property type="match status" value="1"/>
</dbReference>
<protein>
    <submittedName>
        <fullName evidence="2">Unconventional myosin tail, actin- and lipid-binding</fullName>
    </submittedName>
</protein>
<dbReference type="GO" id="GO:0003774">
    <property type="term" value="F:cytoskeletal motor activity"/>
    <property type="evidence" value="ECO:0007669"/>
    <property type="project" value="InterPro"/>
</dbReference>
<proteinExistence type="predicted"/>
<feature type="domain" description="TH1" evidence="1">
    <location>
        <begin position="116"/>
        <end position="322"/>
    </location>
</feature>
<sequence length="322" mass="37547">MVIASAWRSWRAKEEFRILKHRKEMEWAAKIIQRHYIQWKRRQFFLHLLKILTPETESPICREWPVSHPKLQETNIILCKIYHRWRCHKYRMRFDQTARNRMREKVTASFIFKDRKSSYPRSVSHPFLGDYVRLRQNIQWKKICLETNDQYVVFADIVNKIARSSGKFVPILLVISTRSMLILDQRTLQIKYRIPASEIYRMSLSPFLDDVAVVHVRASSIANAETSSATSDATGCLFQSDLSKKKGDFVLQTGHVLEIVTKLFLVVQNAVGKAPEVNISTEFEANFGAQTVTFTFKCTGLPEVQPGQIRVLRRGNKMEVLV</sequence>
<evidence type="ECO:0000259" key="1">
    <source>
        <dbReference type="PROSITE" id="PS51757"/>
    </source>
</evidence>
<dbReference type="Pfam" id="PF06017">
    <property type="entry name" value="Myosin_TH1"/>
    <property type="match status" value="1"/>
</dbReference>
<gene>
    <name evidence="2" type="ORF">QE152_g8328</name>
</gene>
<name>A0AAW1MBW4_POPJA</name>
<dbReference type="EMBL" id="JASPKY010000066">
    <property type="protein sequence ID" value="KAK9743772.1"/>
    <property type="molecule type" value="Genomic_DNA"/>
</dbReference>
<dbReference type="AlphaFoldDB" id="A0AAW1MBW4"/>
<evidence type="ECO:0000313" key="3">
    <source>
        <dbReference type="Proteomes" id="UP001458880"/>
    </source>
</evidence>
<dbReference type="PANTHER" id="PTHR34969:SF1">
    <property type="entry name" value="TH1 DOMAIN-CONTAINING PROTEIN"/>
    <property type="match status" value="1"/>
</dbReference>
<accession>A0AAW1MBW4</accession>
<evidence type="ECO:0000313" key="2">
    <source>
        <dbReference type="EMBL" id="KAK9743772.1"/>
    </source>
</evidence>
<dbReference type="PANTHER" id="PTHR34969">
    <property type="entry name" value="OS01G0621700 PROTEIN"/>
    <property type="match status" value="1"/>
</dbReference>
<comment type="caution">
    <text evidence="2">The sequence shown here is derived from an EMBL/GenBank/DDBJ whole genome shotgun (WGS) entry which is preliminary data.</text>
</comment>
<dbReference type="InterPro" id="IPR010926">
    <property type="entry name" value="Myosin_TH1"/>
</dbReference>
<keyword evidence="3" id="KW-1185">Reference proteome</keyword>
<reference evidence="2 3" key="1">
    <citation type="journal article" date="2024" name="BMC Genomics">
        <title>De novo assembly and annotation of Popillia japonica's genome with initial clues to its potential as an invasive pest.</title>
        <authorList>
            <person name="Cucini C."/>
            <person name="Boschi S."/>
            <person name="Funari R."/>
            <person name="Cardaioli E."/>
            <person name="Iannotti N."/>
            <person name="Marturano G."/>
            <person name="Paoli F."/>
            <person name="Bruttini M."/>
            <person name="Carapelli A."/>
            <person name="Frati F."/>
            <person name="Nardi F."/>
        </authorList>
    </citation>
    <scope>NUCLEOTIDE SEQUENCE [LARGE SCALE GENOMIC DNA]</scope>
    <source>
        <strain evidence="2">DMR45628</strain>
    </source>
</reference>
<dbReference type="GO" id="GO:0016459">
    <property type="term" value="C:myosin complex"/>
    <property type="evidence" value="ECO:0007669"/>
    <property type="project" value="InterPro"/>
</dbReference>
<dbReference type="Proteomes" id="UP001458880">
    <property type="component" value="Unassembled WGS sequence"/>
</dbReference>
<organism evidence="2 3">
    <name type="scientific">Popillia japonica</name>
    <name type="common">Japanese beetle</name>
    <dbReference type="NCBI Taxonomy" id="7064"/>
    <lineage>
        <taxon>Eukaryota</taxon>
        <taxon>Metazoa</taxon>
        <taxon>Ecdysozoa</taxon>
        <taxon>Arthropoda</taxon>
        <taxon>Hexapoda</taxon>
        <taxon>Insecta</taxon>
        <taxon>Pterygota</taxon>
        <taxon>Neoptera</taxon>
        <taxon>Endopterygota</taxon>
        <taxon>Coleoptera</taxon>
        <taxon>Polyphaga</taxon>
        <taxon>Scarabaeiformia</taxon>
        <taxon>Scarabaeidae</taxon>
        <taxon>Rutelinae</taxon>
        <taxon>Popillia</taxon>
    </lineage>
</organism>